<keyword evidence="10" id="KW-0032">Aminotransferase</keyword>
<dbReference type="InterPro" id="IPR016454">
    <property type="entry name" value="Cysteine_dSase"/>
</dbReference>
<dbReference type="Gene3D" id="3.90.1150.10">
    <property type="entry name" value="Aspartate Aminotransferase, domain 1"/>
    <property type="match status" value="1"/>
</dbReference>
<dbReference type="InterPro" id="IPR015424">
    <property type="entry name" value="PyrdxlP-dep_Trfase"/>
</dbReference>
<evidence type="ECO:0000313" key="10">
    <source>
        <dbReference type="EMBL" id="MDQ8208651.1"/>
    </source>
</evidence>
<comment type="similarity">
    <text evidence="2">Belongs to the class-V pyridoxal-phosphate-dependent aminotransferase family. NifS/IscS subfamily.</text>
</comment>
<evidence type="ECO:0000256" key="5">
    <source>
        <dbReference type="ARBA" id="ARBA00022898"/>
    </source>
</evidence>
<evidence type="ECO:0000256" key="8">
    <source>
        <dbReference type="ARBA" id="ARBA00050776"/>
    </source>
</evidence>
<comment type="caution">
    <text evidence="10">The sequence shown here is derived from an EMBL/GenBank/DDBJ whole genome shotgun (WGS) entry which is preliminary data.</text>
</comment>
<dbReference type="Gene3D" id="1.10.260.50">
    <property type="match status" value="1"/>
</dbReference>
<dbReference type="PANTHER" id="PTHR11601">
    <property type="entry name" value="CYSTEINE DESULFURYLASE FAMILY MEMBER"/>
    <property type="match status" value="1"/>
</dbReference>
<dbReference type="InterPro" id="IPR000192">
    <property type="entry name" value="Aminotrans_V_dom"/>
</dbReference>
<evidence type="ECO:0000256" key="1">
    <source>
        <dbReference type="ARBA" id="ARBA00001933"/>
    </source>
</evidence>
<dbReference type="Pfam" id="PF00266">
    <property type="entry name" value="Aminotran_5"/>
    <property type="match status" value="1"/>
</dbReference>
<keyword evidence="3" id="KW-0808">Transferase</keyword>
<dbReference type="InterPro" id="IPR015422">
    <property type="entry name" value="PyrdxlP-dep_Trfase_small"/>
</dbReference>
<evidence type="ECO:0000256" key="3">
    <source>
        <dbReference type="ARBA" id="ARBA00022679"/>
    </source>
</evidence>
<evidence type="ECO:0000259" key="9">
    <source>
        <dbReference type="Pfam" id="PF00266"/>
    </source>
</evidence>
<evidence type="ECO:0000256" key="2">
    <source>
        <dbReference type="ARBA" id="ARBA00006490"/>
    </source>
</evidence>
<comment type="catalytic activity">
    <reaction evidence="8">
        <text>(sulfur carrier)-H + L-cysteine = (sulfur carrier)-SH + L-alanine</text>
        <dbReference type="Rhea" id="RHEA:43892"/>
        <dbReference type="Rhea" id="RHEA-COMP:14737"/>
        <dbReference type="Rhea" id="RHEA-COMP:14739"/>
        <dbReference type="ChEBI" id="CHEBI:29917"/>
        <dbReference type="ChEBI" id="CHEBI:35235"/>
        <dbReference type="ChEBI" id="CHEBI:57972"/>
        <dbReference type="ChEBI" id="CHEBI:64428"/>
        <dbReference type="EC" id="2.8.1.7"/>
    </reaction>
</comment>
<dbReference type="EMBL" id="JARXHW010000036">
    <property type="protein sequence ID" value="MDQ8208651.1"/>
    <property type="molecule type" value="Genomic_DNA"/>
</dbReference>
<dbReference type="Proteomes" id="UP001225316">
    <property type="component" value="Unassembled WGS sequence"/>
</dbReference>
<evidence type="ECO:0000256" key="6">
    <source>
        <dbReference type="ARBA" id="ARBA00023004"/>
    </source>
</evidence>
<dbReference type="GO" id="GO:0008483">
    <property type="term" value="F:transaminase activity"/>
    <property type="evidence" value="ECO:0007669"/>
    <property type="project" value="UniProtKB-KW"/>
</dbReference>
<evidence type="ECO:0000313" key="11">
    <source>
        <dbReference type="Proteomes" id="UP001225316"/>
    </source>
</evidence>
<evidence type="ECO:0000256" key="4">
    <source>
        <dbReference type="ARBA" id="ARBA00022723"/>
    </source>
</evidence>
<sequence>MKLRYFDYNATTPLAPAARTAWLQAQEAHWFNPSSPYRQAAAVRVRYEAARESLAALLGLKGSAERVVFTSGATEANNMVLRHWARQLPSDARLGVNPTEHPSVMEAATAAFGERVCLLALLPDGRVDLEALDAQLQTGGLAALSVMAANNETGVIQPWQAIAQLCQRAQVPYHCDASQWLGKMPLSGLADCSYVSGCAHKFGGPKGVGFLLLPQAAQDCKLLYGGAQEGGQRAGTEDVAGVLAMLAALEASTPCAMPVLRDAFIEKVCSGIPNTRVVGVGADRLWNTVSLIMPQFQSVRWIRLLEKEGFLVSAGSACATGKSTGSPVLRALGIGAAAAGRALRISSGAETTAEDWDALAEAICRSYVRMRSEASASSSQVITID</sequence>
<reference evidence="10 11" key="1">
    <citation type="submission" date="2023-04" db="EMBL/GenBank/DDBJ databases">
        <title>A novel bacteria isolated from coastal sediment.</title>
        <authorList>
            <person name="Liu X.-J."/>
            <person name="Du Z.-J."/>
        </authorList>
    </citation>
    <scope>NUCLEOTIDE SEQUENCE [LARGE SCALE GENOMIC DNA]</scope>
    <source>
        <strain evidence="10 11">SDUM461003</strain>
    </source>
</reference>
<evidence type="ECO:0000256" key="7">
    <source>
        <dbReference type="ARBA" id="ARBA00023014"/>
    </source>
</evidence>
<dbReference type="RefSeq" id="WP_308951279.1">
    <property type="nucleotide sequence ID" value="NZ_JARXHW010000036.1"/>
</dbReference>
<keyword evidence="6" id="KW-0408">Iron</keyword>
<feature type="domain" description="Aminotransferase class V" evidence="9">
    <location>
        <begin position="5"/>
        <end position="359"/>
    </location>
</feature>
<comment type="cofactor">
    <cofactor evidence="1">
        <name>pyridoxal 5'-phosphate</name>
        <dbReference type="ChEBI" id="CHEBI:597326"/>
    </cofactor>
</comment>
<organism evidence="10 11">
    <name type="scientific">Thalassobacterium maritimum</name>
    <dbReference type="NCBI Taxonomy" id="3041265"/>
    <lineage>
        <taxon>Bacteria</taxon>
        <taxon>Pseudomonadati</taxon>
        <taxon>Verrucomicrobiota</taxon>
        <taxon>Opitutia</taxon>
        <taxon>Puniceicoccales</taxon>
        <taxon>Coraliomargaritaceae</taxon>
        <taxon>Thalassobacterium</taxon>
    </lineage>
</organism>
<dbReference type="Gene3D" id="3.40.640.10">
    <property type="entry name" value="Type I PLP-dependent aspartate aminotransferase-like (Major domain)"/>
    <property type="match status" value="1"/>
</dbReference>
<dbReference type="SUPFAM" id="SSF53383">
    <property type="entry name" value="PLP-dependent transferases"/>
    <property type="match status" value="1"/>
</dbReference>
<keyword evidence="4" id="KW-0479">Metal-binding</keyword>
<gene>
    <name evidence="10" type="ORF">QEH52_14085</name>
</gene>
<dbReference type="PANTHER" id="PTHR11601:SF34">
    <property type="entry name" value="CYSTEINE DESULFURASE"/>
    <property type="match status" value="1"/>
</dbReference>
<name>A0ABU1AWX4_9BACT</name>
<accession>A0ABU1AWX4</accession>
<keyword evidence="11" id="KW-1185">Reference proteome</keyword>
<dbReference type="PIRSF" id="PIRSF005572">
    <property type="entry name" value="NifS"/>
    <property type="match status" value="1"/>
</dbReference>
<protein>
    <submittedName>
        <fullName evidence="10">Aminotransferase class V-fold PLP-dependent enzyme</fullName>
    </submittedName>
</protein>
<keyword evidence="5" id="KW-0663">Pyridoxal phosphate</keyword>
<keyword evidence="7" id="KW-0411">Iron-sulfur</keyword>
<dbReference type="InterPro" id="IPR015421">
    <property type="entry name" value="PyrdxlP-dep_Trfase_major"/>
</dbReference>
<proteinExistence type="inferred from homology"/>